<dbReference type="Proteomes" id="UP000789833">
    <property type="component" value="Unassembled WGS sequence"/>
</dbReference>
<gene>
    <name evidence="2" type="ORF">BACCIP111883_04136</name>
</gene>
<dbReference type="EMBL" id="CAKJTJ010000043">
    <property type="protein sequence ID" value="CAG9623335.1"/>
    <property type="molecule type" value="Genomic_DNA"/>
</dbReference>
<sequence length="157" mass="18250">MKNYIFRMMDDREAKQIANWQYEAPYSFYNFKNDVEDLNELLDSSLRGNSYFSVYDQTEELIGFFCFYQKENAIEIGLGLRPNYTGMGLGLEFLNAGLRFAISHFDSPEEIILAVATFNKRAIQLYERVGFIITGTEIIATNGAEYEFYRMSKKIIS</sequence>
<dbReference type="InterPro" id="IPR000182">
    <property type="entry name" value="GNAT_dom"/>
</dbReference>
<dbReference type="InterPro" id="IPR016181">
    <property type="entry name" value="Acyl_CoA_acyltransferase"/>
</dbReference>
<evidence type="ECO:0000259" key="1">
    <source>
        <dbReference type="PROSITE" id="PS51186"/>
    </source>
</evidence>
<keyword evidence="3" id="KW-1185">Reference proteome</keyword>
<dbReference type="PROSITE" id="PS51186">
    <property type="entry name" value="GNAT"/>
    <property type="match status" value="1"/>
</dbReference>
<accession>A0ABM8YTP3</accession>
<dbReference type="RefSeq" id="WP_230504676.1">
    <property type="nucleotide sequence ID" value="NZ_CAKJTJ010000043.1"/>
</dbReference>
<name>A0ABM8YTP3_9BACI</name>
<evidence type="ECO:0000313" key="3">
    <source>
        <dbReference type="Proteomes" id="UP000789833"/>
    </source>
</evidence>
<protein>
    <recommendedName>
        <fullName evidence="1">N-acetyltransferase domain-containing protein</fullName>
    </recommendedName>
</protein>
<dbReference type="SUPFAM" id="SSF55729">
    <property type="entry name" value="Acyl-CoA N-acyltransferases (Nat)"/>
    <property type="match status" value="1"/>
</dbReference>
<dbReference type="Pfam" id="PF00583">
    <property type="entry name" value="Acetyltransf_1"/>
    <property type="match status" value="1"/>
</dbReference>
<comment type="caution">
    <text evidence="2">The sequence shown here is derived from an EMBL/GenBank/DDBJ whole genome shotgun (WGS) entry which is preliminary data.</text>
</comment>
<feature type="domain" description="N-acetyltransferase" evidence="1">
    <location>
        <begin position="4"/>
        <end position="156"/>
    </location>
</feature>
<reference evidence="2 3" key="1">
    <citation type="submission" date="2021-10" db="EMBL/GenBank/DDBJ databases">
        <authorList>
            <person name="Criscuolo A."/>
        </authorList>
    </citation>
    <scope>NUCLEOTIDE SEQUENCE [LARGE SCALE GENOMIC DNA]</scope>
    <source>
        <strain evidence="3">CIP 111883</strain>
    </source>
</reference>
<proteinExistence type="predicted"/>
<evidence type="ECO:0000313" key="2">
    <source>
        <dbReference type="EMBL" id="CAG9623335.1"/>
    </source>
</evidence>
<organism evidence="2 3">
    <name type="scientific">Sutcliffiella rhizosphaerae</name>
    <dbReference type="NCBI Taxonomy" id="2880967"/>
    <lineage>
        <taxon>Bacteria</taxon>
        <taxon>Bacillati</taxon>
        <taxon>Bacillota</taxon>
        <taxon>Bacilli</taxon>
        <taxon>Bacillales</taxon>
        <taxon>Bacillaceae</taxon>
        <taxon>Sutcliffiella</taxon>
    </lineage>
</organism>
<dbReference type="Gene3D" id="3.40.630.30">
    <property type="match status" value="1"/>
</dbReference>